<feature type="compositionally biased region" description="Basic and acidic residues" evidence="1">
    <location>
        <begin position="313"/>
        <end position="328"/>
    </location>
</feature>
<dbReference type="GeneID" id="19014600"/>
<feature type="compositionally biased region" description="Basic and acidic residues" evidence="1">
    <location>
        <begin position="526"/>
        <end position="535"/>
    </location>
</feature>
<feature type="region of interest" description="Disordered" evidence="1">
    <location>
        <begin position="313"/>
        <end position="343"/>
    </location>
</feature>
<feature type="region of interest" description="Disordered" evidence="1">
    <location>
        <begin position="512"/>
        <end position="539"/>
    </location>
</feature>
<dbReference type="EMBL" id="FO082272">
    <property type="protein sequence ID" value="CCO66416.1"/>
    <property type="molecule type" value="Genomic_DNA"/>
</dbReference>
<name>K8FEN5_9CHLO</name>
<keyword evidence="5" id="KW-1185">Reference proteome</keyword>
<feature type="compositionally biased region" description="Basic and acidic residues" evidence="1">
    <location>
        <begin position="192"/>
        <end position="204"/>
    </location>
</feature>
<evidence type="ECO:0000313" key="4">
    <source>
        <dbReference type="EMBL" id="CCO66416.1"/>
    </source>
</evidence>
<gene>
    <name evidence="4" type="ORF">Bathy07g01100</name>
</gene>
<dbReference type="AlphaFoldDB" id="K8FEN5"/>
<dbReference type="InterPro" id="IPR036893">
    <property type="entry name" value="SBP_sf"/>
</dbReference>
<keyword evidence="2" id="KW-1133">Transmembrane helix</keyword>
<dbReference type="SUPFAM" id="SSF103612">
    <property type="entry name" value="SBT domain"/>
    <property type="match status" value="1"/>
</dbReference>
<dbReference type="KEGG" id="bpg:Bathy07g01100"/>
<feature type="transmembrane region" description="Helical" evidence="2">
    <location>
        <begin position="1035"/>
        <end position="1055"/>
    </location>
</feature>
<evidence type="ECO:0000259" key="3">
    <source>
        <dbReference type="PROSITE" id="PS51141"/>
    </source>
</evidence>
<feature type="compositionally biased region" description="Basic residues" evidence="1">
    <location>
        <begin position="46"/>
        <end position="63"/>
    </location>
</feature>
<feature type="transmembrane region" description="Helical" evidence="2">
    <location>
        <begin position="899"/>
        <end position="919"/>
    </location>
</feature>
<feature type="domain" description="SBP-type" evidence="3">
    <location>
        <begin position="226"/>
        <end position="307"/>
    </location>
</feature>
<evidence type="ECO:0000313" key="5">
    <source>
        <dbReference type="Proteomes" id="UP000198341"/>
    </source>
</evidence>
<dbReference type="GO" id="GO:0005634">
    <property type="term" value="C:nucleus"/>
    <property type="evidence" value="ECO:0007669"/>
    <property type="project" value="InterPro"/>
</dbReference>
<dbReference type="RefSeq" id="XP_007512328.1">
    <property type="nucleotide sequence ID" value="XM_007512266.1"/>
</dbReference>
<accession>K8FEN5</accession>
<dbReference type="Proteomes" id="UP000198341">
    <property type="component" value="Chromosome 7"/>
</dbReference>
<dbReference type="GO" id="GO:0003677">
    <property type="term" value="F:DNA binding"/>
    <property type="evidence" value="ECO:0007669"/>
    <property type="project" value="InterPro"/>
</dbReference>
<evidence type="ECO:0000256" key="1">
    <source>
        <dbReference type="SAM" id="MobiDB-lite"/>
    </source>
</evidence>
<protein>
    <recommendedName>
        <fullName evidence="3">SBP-type domain-containing protein</fullName>
    </recommendedName>
</protein>
<dbReference type="InterPro" id="IPR004333">
    <property type="entry name" value="SBP_dom"/>
</dbReference>
<proteinExistence type="predicted"/>
<feature type="region of interest" description="Disordered" evidence="1">
    <location>
        <begin position="136"/>
        <end position="221"/>
    </location>
</feature>
<dbReference type="PROSITE" id="PS51141">
    <property type="entry name" value="ZF_SBP"/>
    <property type="match status" value="1"/>
</dbReference>
<feature type="compositionally biased region" description="Basic and acidic residues" evidence="1">
    <location>
        <begin position="23"/>
        <end position="33"/>
    </location>
</feature>
<reference evidence="4 5" key="1">
    <citation type="submission" date="2011-10" db="EMBL/GenBank/DDBJ databases">
        <authorList>
            <person name="Genoscope - CEA"/>
        </authorList>
    </citation>
    <scope>NUCLEOTIDE SEQUENCE [LARGE SCALE GENOMIC DNA]</scope>
    <source>
        <strain evidence="4 5">RCC 1105</strain>
    </source>
</reference>
<keyword evidence="2" id="KW-0472">Membrane</keyword>
<feature type="region of interest" description="Disordered" evidence="1">
    <location>
        <begin position="1"/>
        <end position="79"/>
    </location>
</feature>
<organism evidence="4 5">
    <name type="scientific">Bathycoccus prasinos</name>
    <dbReference type="NCBI Taxonomy" id="41875"/>
    <lineage>
        <taxon>Eukaryota</taxon>
        <taxon>Viridiplantae</taxon>
        <taxon>Chlorophyta</taxon>
        <taxon>Mamiellophyceae</taxon>
        <taxon>Mamiellales</taxon>
        <taxon>Bathycoccaceae</taxon>
        <taxon>Bathycoccus</taxon>
    </lineage>
</organism>
<sequence length="1106" mass="125064">MSSKTRSSNRFRKNNTNNDSDDDDKKNNERTALKDGFGQRSSRERTHPHRHHQHRAKKKMKKNKSGERVEEEEDIEGENNVLVVQQEVAGLKKINKDDASNSMTVLVRNPLFKRWTKDSIAFDGRTFRVANESMRKEIDEKKEKKEKEEIRPLEKEEEKESQSKGVARRKERNGEEESRIIPSHEQQTLSPREQKRFKLEEQRKAYNASINRGRKGRPRKGEMERNGAILCKMCENEQKNEKGSKFRKYFCCDACVLRTSSTFVPSIGASVLFCQQCRKPHLKDEFEYGMKSCRESLNVHRIARLKRAGKYDLSEGRRTSNGDEKATAERSSTAGERSARGCVATTRKKEEGGSFVCDSSRDASEESLGEDIRKQQQNLDKEHVKSIGNAFRNERDQYTQEIGKYGLEQAAFDKALVGGSTYNPVAKLVIPDISPDIFSVFPPALTKSDRLVFHAMRKTAYEAEMEVRRSWELNQASEDGVHVKVQNASPPDLHPDLVHFVRDALRMEPLAIGDGGEEAAQSPRARTTDGKDFPHDNNSNDLLGTVRPGCVSFSFWVSDPQVLETEFAQSIFHSGDNSLFNRLRAAFVKGVRNSVQDEKTKATVVVERGRNSVSVRHRNIEIMTKVEKMIGDATKPQVFHVSARSVLSGYVASIAIIGANLLGENSYLNIKFNDEVQEVCLDPEVNTTLEYSILERDQHMNVTPVMIRTYVRFNKSAFSSRNKKNTSNGGVDTALLSSVASLFQASSSKVKLATLQIVRDCNASEAEPIVVTTSKRIHREIHANFCSREDPQVMGTITRRAFLSCAKNCEDERVATGVVTKCTIDAMDALNLRALANELRRLDRERFYVSIQKALANVCDPYAEILLSGFLFASAHKFYRKVRKIASPEACAKLRKKLFLSHAPNIFFVAIMFLMYYSSVTRTSLYSKMRERFLLAMRIHAMFYGWFSIHAATSVVFESANATVDSDTKHLKLVENFRCPQLERFSGFIVVVVTAAIISLMHSARPTWDVTVKILHTALQVATAVCWQCTTGETIVMIVLVVSIQGILTVPMFWTQKRAWKGVWMAHPYQIRTQKAREVFSVGGLANDATGEKKNAAVTRNTKKAD</sequence>
<feature type="transmembrane region" description="Helical" evidence="2">
    <location>
        <begin position="985"/>
        <end position="1004"/>
    </location>
</feature>
<keyword evidence="2" id="KW-0812">Transmembrane</keyword>
<feature type="compositionally biased region" description="Basic and acidic residues" evidence="1">
    <location>
        <begin position="136"/>
        <end position="162"/>
    </location>
</feature>
<evidence type="ECO:0000256" key="2">
    <source>
        <dbReference type="SAM" id="Phobius"/>
    </source>
</evidence>